<dbReference type="AlphaFoldDB" id="A0A1F6TYA5"/>
<evidence type="ECO:0000313" key="2">
    <source>
        <dbReference type="Proteomes" id="UP000179037"/>
    </source>
</evidence>
<dbReference type="Gene3D" id="3.30.530.20">
    <property type="match status" value="1"/>
</dbReference>
<dbReference type="InterPro" id="IPR023393">
    <property type="entry name" value="START-like_dom_sf"/>
</dbReference>
<protein>
    <recommendedName>
        <fullName evidence="3">Ribosome association toxin RatA</fullName>
    </recommendedName>
</protein>
<comment type="caution">
    <text evidence="1">The sequence shown here is derived from an EMBL/GenBank/DDBJ whole genome shotgun (WGS) entry which is preliminary data.</text>
</comment>
<sequence length="176" mass="20068">MTFGLWTSVTTAAAIEVLETTHDNGRYTVSFEVVLDADRDKVWRIMTDYERLPRVSKIIVESRVLKQEDANLHRVGVTLQACVLIFCKTVKRVVDIEARPPEEILVTDDPAFSNFSYAVERWRVAAEGSKTRLNYTAELVPDFFIPPLIGPVVVKYFLRREIRLTAVEVEALASHE</sequence>
<evidence type="ECO:0008006" key="3">
    <source>
        <dbReference type="Google" id="ProtNLM"/>
    </source>
</evidence>
<reference evidence="1 2" key="1">
    <citation type="journal article" date="2016" name="Nat. Commun.">
        <title>Thousands of microbial genomes shed light on interconnected biogeochemical processes in an aquifer system.</title>
        <authorList>
            <person name="Anantharaman K."/>
            <person name="Brown C.T."/>
            <person name="Hug L.A."/>
            <person name="Sharon I."/>
            <person name="Castelle C.J."/>
            <person name="Probst A.J."/>
            <person name="Thomas B.C."/>
            <person name="Singh A."/>
            <person name="Wilkins M.J."/>
            <person name="Karaoz U."/>
            <person name="Brodie E.L."/>
            <person name="Williams K.H."/>
            <person name="Hubbard S.S."/>
            <person name="Banfield J.F."/>
        </authorList>
    </citation>
    <scope>NUCLEOTIDE SEQUENCE [LARGE SCALE GENOMIC DNA]</scope>
</reference>
<organism evidence="1 2">
    <name type="scientific">Candidatus Muproteobacteria bacterium RIFCSPLOWO2_01_FULL_60_18</name>
    <dbReference type="NCBI Taxonomy" id="1817768"/>
    <lineage>
        <taxon>Bacteria</taxon>
        <taxon>Pseudomonadati</taxon>
        <taxon>Pseudomonadota</taxon>
        <taxon>Candidatus Muproteobacteria</taxon>
    </lineage>
</organism>
<evidence type="ECO:0000313" key="1">
    <source>
        <dbReference type="EMBL" id="OGI50114.1"/>
    </source>
</evidence>
<dbReference type="InterPro" id="IPR019587">
    <property type="entry name" value="Polyketide_cyclase/dehydratase"/>
</dbReference>
<dbReference type="Pfam" id="PF10604">
    <property type="entry name" value="Polyketide_cyc2"/>
    <property type="match status" value="1"/>
</dbReference>
<dbReference type="Proteomes" id="UP000179037">
    <property type="component" value="Unassembled WGS sequence"/>
</dbReference>
<dbReference type="SUPFAM" id="SSF55961">
    <property type="entry name" value="Bet v1-like"/>
    <property type="match status" value="1"/>
</dbReference>
<dbReference type="STRING" id="1817768.A3A87_08635"/>
<name>A0A1F6TYA5_9PROT</name>
<proteinExistence type="predicted"/>
<gene>
    <name evidence="1" type="ORF">A3A87_08635</name>
</gene>
<accession>A0A1F6TYA5</accession>
<dbReference type="EMBL" id="MFTC01000078">
    <property type="protein sequence ID" value="OGI50114.1"/>
    <property type="molecule type" value="Genomic_DNA"/>
</dbReference>